<evidence type="ECO:0000313" key="9">
    <source>
        <dbReference type="Ensembl" id="ENSMFAP00000029235.2"/>
    </source>
</evidence>
<evidence type="ECO:0000256" key="6">
    <source>
        <dbReference type="ARBA" id="ARBA00025497"/>
    </source>
</evidence>
<feature type="compositionally biased region" description="Polar residues" evidence="8">
    <location>
        <begin position="101"/>
        <end position="112"/>
    </location>
</feature>
<evidence type="ECO:0000256" key="5">
    <source>
        <dbReference type="ARBA" id="ARBA00023212"/>
    </source>
</evidence>
<evidence type="ECO:0000256" key="2">
    <source>
        <dbReference type="ARBA" id="ARBA00009511"/>
    </source>
</evidence>
<dbReference type="Gene3D" id="1.20.5.520">
    <property type="entry name" value="Single helix bin"/>
    <property type="match status" value="1"/>
</dbReference>
<reference evidence="9" key="2">
    <citation type="submission" date="2025-08" db="UniProtKB">
        <authorList>
            <consortium name="Ensembl"/>
        </authorList>
    </citation>
    <scope>IDENTIFICATION</scope>
</reference>
<dbReference type="InterPro" id="IPR001152">
    <property type="entry name" value="Beta-thymosin"/>
</dbReference>
<feature type="region of interest" description="Disordered" evidence="8">
    <location>
        <begin position="134"/>
        <end position="169"/>
    </location>
</feature>
<proteinExistence type="inferred from homology"/>
<name>G7P4J1_MACFA</name>
<keyword evidence="5" id="KW-0206">Cytoskeleton</keyword>
<comment type="similarity">
    <text evidence="2">Belongs to the thymosin beta family.</text>
</comment>
<feature type="region of interest" description="Disordered" evidence="8">
    <location>
        <begin position="76"/>
        <end position="116"/>
    </location>
</feature>
<reference evidence="9 10" key="1">
    <citation type="submission" date="2013-03" db="EMBL/GenBank/DDBJ databases">
        <authorList>
            <person name="Warren W."/>
            <person name="Wilson R.K."/>
        </authorList>
    </citation>
    <scope>NUCLEOTIDE SEQUENCE</scope>
</reference>
<dbReference type="Proteomes" id="UP000233100">
    <property type="component" value="Chromosome 13"/>
</dbReference>
<dbReference type="STRING" id="9541.ENSMFAP00000029235"/>
<comment type="function">
    <text evidence="6">Plays an important role in the organization of the cytoskeleton. Binds to and sequesters actin monomers (G actin) and therefore inhibits actin polymerization.</text>
</comment>
<feature type="compositionally biased region" description="Basic and acidic residues" evidence="8">
    <location>
        <begin position="1"/>
        <end position="10"/>
    </location>
</feature>
<evidence type="ECO:0000256" key="7">
    <source>
        <dbReference type="ARBA" id="ARBA00040579"/>
    </source>
</evidence>
<dbReference type="GeneTree" id="ENSGT00940000163007"/>
<keyword evidence="10" id="KW-1185">Reference proteome</keyword>
<dbReference type="GO" id="GO:0007015">
    <property type="term" value="P:actin filament organization"/>
    <property type="evidence" value="ECO:0007669"/>
    <property type="project" value="InterPro"/>
</dbReference>
<comment type="subcellular location">
    <subcellularLocation>
        <location evidence="1">Cytoplasm</location>
        <location evidence="1">Cytoskeleton</location>
    </subcellularLocation>
</comment>
<dbReference type="VEuPathDB" id="HostDB:ENSMFAG00000041894"/>
<dbReference type="PANTHER" id="PTHR12021">
    <property type="entry name" value="THYMOSIN BETA"/>
    <property type="match status" value="1"/>
</dbReference>
<evidence type="ECO:0000256" key="1">
    <source>
        <dbReference type="ARBA" id="ARBA00004245"/>
    </source>
</evidence>
<dbReference type="GO" id="GO:0003785">
    <property type="term" value="F:actin monomer binding"/>
    <property type="evidence" value="ECO:0007669"/>
    <property type="project" value="InterPro"/>
</dbReference>
<feature type="compositionally biased region" description="Basic and acidic residues" evidence="8">
    <location>
        <begin position="158"/>
        <end position="169"/>
    </location>
</feature>
<dbReference type="GO" id="GO:0030334">
    <property type="term" value="P:regulation of cell migration"/>
    <property type="evidence" value="ECO:0007669"/>
    <property type="project" value="TreeGrafter"/>
</dbReference>
<dbReference type="GO" id="GO:0005856">
    <property type="term" value="C:cytoskeleton"/>
    <property type="evidence" value="ECO:0007669"/>
    <property type="project" value="UniProtKB-SubCell"/>
</dbReference>
<reference evidence="9" key="3">
    <citation type="submission" date="2025-09" db="UniProtKB">
        <authorList>
            <consortium name="Ensembl"/>
        </authorList>
    </citation>
    <scope>IDENTIFICATION</scope>
</reference>
<dbReference type="Bgee" id="ENSMFAG00000041894">
    <property type="expression patterns" value="Expressed in lung and 13 other cell types or tissues"/>
</dbReference>
<protein>
    <recommendedName>
        <fullName evidence="7">Thymosin beta-10</fullName>
    </recommendedName>
</protein>
<dbReference type="AlphaFoldDB" id="G7P4J1"/>
<keyword evidence="3" id="KW-0963">Cytoplasm</keyword>
<dbReference type="Ensembl" id="ENSMFAT00000003430.2">
    <property type="protein sequence ID" value="ENSMFAP00000029235.2"/>
    <property type="gene ID" value="ENSMFAG00000041894.2"/>
</dbReference>
<dbReference type="PANTHER" id="PTHR12021:SF10">
    <property type="entry name" value="THYMOSIN BETA-10"/>
    <property type="match status" value="1"/>
</dbReference>
<organism evidence="9 10">
    <name type="scientific">Macaca fascicularis</name>
    <name type="common">Crab-eating macaque</name>
    <name type="synonym">Cynomolgus monkey</name>
    <dbReference type="NCBI Taxonomy" id="9541"/>
    <lineage>
        <taxon>Eukaryota</taxon>
        <taxon>Metazoa</taxon>
        <taxon>Chordata</taxon>
        <taxon>Craniata</taxon>
        <taxon>Vertebrata</taxon>
        <taxon>Euteleostomi</taxon>
        <taxon>Mammalia</taxon>
        <taxon>Eutheria</taxon>
        <taxon>Euarchontoglires</taxon>
        <taxon>Primates</taxon>
        <taxon>Haplorrhini</taxon>
        <taxon>Catarrhini</taxon>
        <taxon>Cercopithecidae</taxon>
        <taxon>Cercopithecinae</taxon>
        <taxon>Macaca</taxon>
    </lineage>
</organism>
<evidence type="ECO:0000256" key="8">
    <source>
        <dbReference type="SAM" id="MobiDB-lite"/>
    </source>
</evidence>
<feature type="compositionally biased region" description="Basic and acidic residues" evidence="8">
    <location>
        <begin position="134"/>
        <end position="150"/>
    </location>
</feature>
<keyword evidence="4" id="KW-0009">Actin-binding</keyword>
<feature type="compositionally biased region" description="Low complexity" evidence="8">
    <location>
        <begin position="89"/>
        <end position="100"/>
    </location>
</feature>
<dbReference type="FunFam" id="1.20.5.520:FF:000001">
    <property type="entry name" value="Thymosin beta"/>
    <property type="match status" value="1"/>
</dbReference>
<sequence>GEEKWGREGDSGGAKARGVGATGVGRLPEQGLLQRARARPHIHTHGYTSYLHTHKTTHPPQSVPYPFCGVNSRFPERGKCSRKSKPGDLAPNLAATTAPTQGTLNGSGSSRILGSEPDYTDCFKKMADKPDMGEIASFDKAKLKKTETQEKNTLPTKETIEQEKRSEIS</sequence>
<dbReference type="eggNOG" id="KOG4794">
    <property type="taxonomic scope" value="Eukaryota"/>
</dbReference>
<dbReference type="GO" id="GO:0005737">
    <property type="term" value="C:cytoplasm"/>
    <property type="evidence" value="ECO:0007669"/>
    <property type="project" value="TreeGrafter"/>
</dbReference>
<evidence type="ECO:0000256" key="4">
    <source>
        <dbReference type="ARBA" id="ARBA00023203"/>
    </source>
</evidence>
<feature type="region of interest" description="Disordered" evidence="8">
    <location>
        <begin position="1"/>
        <end position="27"/>
    </location>
</feature>
<dbReference type="PROSITE" id="PS00500">
    <property type="entry name" value="THYMOSIN_B4"/>
    <property type="match status" value="1"/>
</dbReference>
<evidence type="ECO:0000256" key="3">
    <source>
        <dbReference type="ARBA" id="ARBA00022490"/>
    </source>
</evidence>
<evidence type="ECO:0000313" key="10">
    <source>
        <dbReference type="Proteomes" id="UP000233100"/>
    </source>
</evidence>
<accession>G7P4J1</accession>
<dbReference type="CDD" id="cd22059">
    <property type="entry name" value="WH2_BetaT"/>
    <property type="match status" value="1"/>
</dbReference>
<dbReference type="InterPro" id="IPR038386">
    <property type="entry name" value="Beta-thymosin_sf"/>
</dbReference>
<dbReference type="SMART" id="SM00152">
    <property type="entry name" value="THY"/>
    <property type="match status" value="1"/>
</dbReference>
<dbReference type="Pfam" id="PF01290">
    <property type="entry name" value="Thymosin"/>
    <property type="match status" value="1"/>
</dbReference>